<dbReference type="EMBL" id="CP071795">
    <property type="protein sequence ID" value="QTD36548.1"/>
    <property type="molecule type" value="Genomic_DNA"/>
</dbReference>
<dbReference type="InterPro" id="IPR007712">
    <property type="entry name" value="RelE/ParE_toxin"/>
</dbReference>
<dbReference type="InterPro" id="IPR035093">
    <property type="entry name" value="RelE/ParE_toxin_dom_sf"/>
</dbReference>
<dbReference type="Gene3D" id="3.30.2310.20">
    <property type="entry name" value="RelE-like"/>
    <property type="match status" value="1"/>
</dbReference>
<gene>
    <name evidence="2" type="ORF">JL193_10355</name>
</gene>
<accession>A0ABX7SSX3</accession>
<keyword evidence="1" id="KW-1277">Toxin-antitoxin system</keyword>
<sequence length="88" mass="10363">MDSLLGIYNYIFEKSPQNALMVFNELTKLGDSLSNNKIEYSKDLIINDKAVRFVSKWDYKIIYERKENRVLIIDVFSSKQNPNKLILD</sequence>
<keyword evidence="3" id="KW-1185">Reference proteome</keyword>
<protein>
    <submittedName>
        <fullName evidence="2">Type II toxin-antitoxin system RelE/ParE family toxin</fullName>
    </submittedName>
</protein>
<dbReference type="Proteomes" id="UP000663935">
    <property type="component" value="Chromosome"/>
</dbReference>
<evidence type="ECO:0000313" key="3">
    <source>
        <dbReference type="Proteomes" id="UP000663935"/>
    </source>
</evidence>
<organism evidence="2 3">
    <name type="scientific">Polaribacter batillariae</name>
    <dbReference type="NCBI Taxonomy" id="2808900"/>
    <lineage>
        <taxon>Bacteria</taxon>
        <taxon>Pseudomonadati</taxon>
        <taxon>Bacteroidota</taxon>
        <taxon>Flavobacteriia</taxon>
        <taxon>Flavobacteriales</taxon>
        <taxon>Flavobacteriaceae</taxon>
    </lineage>
</organism>
<name>A0ABX7SSX3_9FLAO</name>
<proteinExistence type="predicted"/>
<reference evidence="2 3" key="1">
    <citation type="submission" date="2021-03" db="EMBL/GenBank/DDBJ databases">
        <title>Complete genome of Polaribacter_sp.G4M1.</title>
        <authorList>
            <person name="Jeong S.W."/>
            <person name="Bae J.W."/>
        </authorList>
    </citation>
    <scope>NUCLEOTIDE SEQUENCE [LARGE SCALE GENOMIC DNA]</scope>
    <source>
        <strain evidence="2 3">G4M1</strain>
    </source>
</reference>
<evidence type="ECO:0000313" key="2">
    <source>
        <dbReference type="EMBL" id="QTD36548.1"/>
    </source>
</evidence>
<evidence type="ECO:0000256" key="1">
    <source>
        <dbReference type="ARBA" id="ARBA00022649"/>
    </source>
</evidence>
<dbReference type="Pfam" id="PF05016">
    <property type="entry name" value="ParE_toxin"/>
    <property type="match status" value="1"/>
</dbReference>